<accession>A0A103Y7N4</accession>
<dbReference type="AlphaFoldDB" id="A0A103Y7N4"/>
<gene>
    <name evidence="2" type="ORF">Ccrd_017676</name>
</gene>
<dbReference type="GO" id="GO:0009733">
    <property type="term" value="P:response to auxin"/>
    <property type="evidence" value="ECO:0007669"/>
    <property type="project" value="InterPro"/>
</dbReference>
<evidence type="ECO:0000313" key="3">
    <source>
        <dbReference type="Proteomes" id="UP000243975"/>
    </source>
</evidence>
<sequence length="141" mass="16135">MINPMKLVRMARKWQNLVALRRKRIAFPRAVDGGRGATIVDKGCFVVYASDGVRFVIPLDYLKNDIFQAILVMAEEEYGLQNDGPIRLPLRATFMNYTISQIECPMSKEREEELRIAITSWRCLSTSNLLSEQAHTQLLVC</sequence>
<comment type="caution">
    <text evidence="2">The sequence shown here is derived from an EMBL/GenBank/DDBJ whole genome shotgun (WGS) entry which is preliminary data.</text>
</comment>
<evidence type="ECO:0000256" key="1">
    <source>
        <dbReference type="ARBA" id="ARBA00006974"/>
    </source>
</evidence>
<comment type="similarity">
    <text evidence="1">Belongs to the ARG7 family.</text>
</comment>
<dbReference type="EMBL" id="LEKV01002316">
    <property type="protein sequence ID" value="KVI04019.1"/>
    <property type="molecule type" value="Genomic_DNA"/>
</dbReference>
<organism evidence="2 3">
    <name type="scientific">Cynara cardunculus var. scolymus</name>
    <name type="common">Globe artichoke</name>
    <name type="synonym">Cynara scolymus</name>
    <dbReference type="NCBI Taxonomy" id="59895"/>
    <lineage>
        <taxon>Eukaryota</taxon>
        <taxon>Viridiplantae</taxon>
        <taxon>Streptophyta</taxon>
        <taxon>Embryophyta</taxon>
        <taxon>Tracheophyta</taxon>
        <taxon>Spermatophyta</taxon>
        <taxon>Magnoliopsida</taxon>
        <taxon>eudicotyledons</taxon>
        <taxon>Gunneridae</taxon>
        <taxon>Pentapetalae</taxon>
        <taxon>asterids</taxon>
        <taxon>campanulids</taxon>
        <taxon>Asterales</taxon>
        <taxon>Asteraceae</taxon>
        <taxon>Carduoideae</taxon>
        <taxon>Cardueae</taxon>
        <taxon>Carduinae</taxon>
        <taxon>Cynara</taxon>
    </lineage>
</organism>
<protein>
    <submittedName>
        <fullName evidence="2">Auxin responsive SAUR protein</fullName>
    </submittedName>
</protein>
<evidence type="ECO:0000313" key="2">
    <source>
        <dbReference type="EMBL" id="KVI04019.1"/>
    </source>
</evidence>
<dbReference type="Proteomes" id="UP000243975">
    <property type="component" value="Unassembled WGS sequence"/>
</dbReference>
<proteinExistence type="inferred from homology"/>
<reference evidence="2 3" key="1">
    <citation type="journal article" date="2016" name="Sci. Rep.">
        <title>The genome sequence of the outbreeding globe artichoke constructed de novo incorporating a phase-aware low-pass sequencing strategy of F1 progeny.</title>
        <authorList>
            <person name="Scaglione D."/>
            <person name="Reyes-Chin-Wo S."/>
            <person name="Acquadro A."/>
            <person name="Froenicke L."/>
            <person name="Portis E."/>
            <person name="Beitel C."/>
            <person name="Tirone M."/>
            <person name="Mauro R."/>
            <person name="Lo Monaco A."/>
            <person name="Mauromicale G."/>
            <person name="Faccioli P."/>
            <person name="Cattivelli L."/>
            <person name="Rieseberg L."/>
            <person name="Michelmore R."/>
            <person name="Lanteri S."/>
        </authorList>
    </citation>
    <scope>NUCLEOTIDE SEQUENCE [LARGE SCALE GENOMIC DNA]</scope>
    <source>
        <strain evidence="2">2C</strain>
    </source>
</reference>
<keyword evidence="3" id="KW-1185">Reference proteome</keyword>
<dbReference type="PANTHER" id="PTHR31175">
    <property type="entry name" value="AUXIN-RESPONSIVE FAMILY PROTEIN"/>
    <property type="match status" value="1"/>
</dbReference>
<dbReference type="Gramene" id="KVI04019">
    <property type="protein sequence ID" value="KVI04019"/>
    <property type="gene ID" value="Ccrd_017676"/>
</dbReference>
<dbReference type="Pfam" id="PF02519">
    <property type="entry name" value="Auxin_inducible"/>
    <property type="match status" value="1"/>
</dbReference>
<dbReference type="PANTHER" id="PTHR31175:SF50">
    <property type="entry name" value="AUXIN-RESPONSIVE PROTEIN FAMILY, PUTATIVE-RELATED"/>
    <property type="match status" value="1"/>
</dbReference>
<dbReference type="STRING" id="59895.A0A103Y7N4"/>
<dbReference type="OMA" id="SCHYASF"/>
<name>A0A103Y7N4_CYNCS</name>
<dbReference type="InterPro" id="IPR003676">
    <property type="entry name" value="SAUR_fam"/>
</dbReference>